<dbReference type="OrthoDB" id="20872at2759"/>
<dbReference type="STRING" id="452589.G9P1I9"/>
<evidence type="ECO:0000313" key="2">
    <source>
        <dbReference type="Proteomes" id="UP000005426"/>
    </source>
</evidence>
<dbReference type="Proteomes" id="UP000005426">
    <property type="component" value="Unassembled WGS sequence"/>
</dbReference>
<feature type="non-terminal residue" evidence="1">
    <location>
        <position position="1"/>
    </location>
</feature>
<dbReference type="EMBL" id="ABDG02000026">
    <property type="protein sequence ID" value="EHK42542.1"/>
    <property type="molecule type" value="Genomic_DNA"/>
</dbReference>
<evidence type="ECO:0008006" key="3">
    <source>
        <dbReference type="Google" id="ProtNLM"/>
    </source>
</evidence>
<dbReference type="eggNOG" id="ENOG502RV4U">
    <property type="taxonomic scope" value="Eukaryota"/>
</dbReference>
<gene>
    <name evidence="1" type="ORF">TRIATDRAFT_163125</name>
</gene>
<reference evidence="1 2" key="1">
    <citation type="journal article" date="2011" name="Genome Biol.">
        <title>Comparative genome sequence analysis underscores mycoparasitism as the ancestral life style of Trichoderma.</title>
        <authorList>
            <person name="Kubicek C.P."/>
            <person name="Herrera-Estrella A."/>
            <person name="Seidl-Seiboth V."/>
            <person name="Martinez D.A."/>
            <person name="Druzhinina I.S."/>
            <person name="Thon M."/>
            <person name="Zeilinger S."/>
            <person name="Casas-Flores S."/>
            <person name="Horwitz B.A."/>
            <person name="Mukherjee P.K."/>
            <person name="Mukherjee M."/>
            <person name="Kredics L."/>
            <person name="Alcaraz L.D."/>
            <person name="Aerts A."/>
            <person name="Antal Z."/>
            <person name="Atanasova L."/>
            <person name="Cervantes-Badillo M.G."/>
            <person name="Challacombe J."/>
            <person name="Chertkov O."/>
            <person name="McCluskey K."/>
            <person name="Coulpier F."/>
            <person name="Deshpande N."/>
            <person name="von Doehren H."/>
            <person name="Ebbole D.J."/>
            <person name="Esquivel-Naranjo E.U."/>
            <person name="Fekete E."/>
            <person name="Flipphi M."/>
            <person name="Glaser F."/>
            <person name="Gomez-Rodriguez E.Y."/>
            <person name="Gruber S."/>
            <person name="Han C."/>
            <person name="Henrissat B."/>
            <person name="Hermosa R."/>
            <person name="Hernandez-Onate M."/>
            <person name="Karaffa L."/>
            <person name="Kosti I."/>
            <person name="Le Crom S."/>
            <person name="Lindquist E."/>
            <person name="Lucas S."/>
            <person name="Luebeck M."/>
            <person name="Luebeck P.S."/>
            <person name="Margeot A."/>
            <person name="Metz B."/>
            <person name="Misra M."/>
            <person name="Nevalainen H."/>
            <person name="Omann M."/>
            <person name="Packer N."/>
            <person name="Perrone G."/>
            <person name="Uresti-Rivera E.E."/>
            <person name="Salamov A."/>
            <person name="Schmoll M."/>
            <person name="Seiboth B."/>
            <person name="Shapiro H."/>
            <person name="Sukno S."/>
            <person name="Tamayo-Ramos J.A."/>
            <person name="Tisch D."/>
            <person name="Wiest A."/>
            <person name="Wilkinson H.H."/>
            <person name="Zhang M."/>
            <person name="Coutinho P.M."/>
            <person name="Kenerley C.M."/>
            <person name="Monte E."/>
            <person name="Baker S.E."/>
            <person name="Grigoriev I.V."/>
        </authorList>
    </citation>
    <scope>NUCLEOTIDE SEQUENCE [LARGE SCALE GENOMIC DNA]</scope>
    <source>
        <strain evidence="2">ATCC 20476 / IMI 206040</strain>
    </source>
</reference>
<dbReference type="PANTHER" id="PTHR35391">
    <property type="entry name" value="C2H2-TYPE DOMAIN-CONTAINING PROTEIN-RELATED"/>
    <property type="match status" value="1"/>
</dbReference>
<dbReference type="HOGENOM" id="CLU_015936_2_1_1"/>
<accession>G9P1I9</accession>
<dbReference type="OMA" id="RCASKSH"/>
<dbReference type="AlphaFoldDB" id="G9P1I9"/>
<organism evidence="1 2">
    <name type="scientific">Hypocrea atroviridis (strain ATCC 20476 / IMI 206040)</name>
    <name type="common">Trichoderma atroviride</name>
    <dbReference type="NCBI Taxonomy" id="452589"/>
    <lineage>
        <taxon>Eukaryota</taxon>
        <taxon>Fungi</taxon>
        <taxon>Dikarya</taxon>
        <taxon>Ascomycota</taxon>
        <taxon>Pezizomycotina</taxon>
        <taxon>Sordariomycetes</taxon>
        <taxon>Hypocreomycetidae</taxon>
        <taxon>Hypocreales</taxon>
        <taxon>Hypocreaceae</taxon>
        <taxon>Trichoderma</taxon>
    </lineage>
</organism>
<comment type="caution">
    <text evidence="1">The sequence shown here is derived from an EMBL/GenBank/DDBJ whole genome shotgun (WGS) entry which is preliminary data.</text>
</comment>
<feature type="non-terminal residue" evidence="1">
    <location>
        <position position="464"/>
    </location>
</feature>
<proteinExistence type="predicted"/>
<keyword evidence="2" id="KW-1185">Reference proteome</keyword>
<evidence type="ECO:0000313" key="1">
    <source>
        <dbReference type="EMBL" id="EHK42542.1"/>
    </source>
</evidence>
<dbReference type="PANTHER" id="PTHR35391:SF7">
    <property type="entry name" value="C2H2-TYPE DOMAIN-CONTAINING PROTEIN"/>
    <property type="match status" value="1"/>
</dbReference>
<name>G9P1I9_HYPAI</name>
<sequence length="464" mass="52171">TISEKARTCLISFEKCLAQMTTLDYLSQSLIENEFARFSVWTSNIGVFANGRASMDHRLREAPDVQKLVLGLLDVLFRRIDKCISLRNTNDSLLSDPDGQAATADAFLKSEVEYIASEISLLHELSNTIRKASRKTTDVKAAALFHIQDDEGNDLEEPLKNYFATNIRDQFPGISDVLRLRLAKAMVVRRKRILYKRSRFAPMRIAQPSNQPVIQAPITKETDPGSVILEDVKESKPLAPLQPLFSSVAKSITKSATTLAPQNYQKATAPSVISQSKTIALGSHQDLVFPSVPKHDPTTIEITCPFCMLILPIKDIKDEKSWREHLKNDLDPYVCLTEDCDCPDELFRHSGEWLRHMRKHSLHWRCASKSHGSMFFSTRDDYISHMNEKHGKAINDEQIAVLADRSLQLNGPLFKSCPLCGIEAQDYTGPLEDHIVGHLRSLALKSLPPIHNEDEVEDGLGEND</sequence>
<protein>
    <recommendedName>
        <fullName evidence="3">C2H2-type domain-containing protein</fullName>
    </recommendedName>
</protein>